<keyword evidence="2" id="KW-1185">Reference proteome</keyword>
<dbReference type="EMBL" id="CP002349">
    <property type="protein sequence ID" value="ADR21738.1"/>
    <property type="molecule type" value="Genomic_DNA"/>
</dbReference>
<reference evidence="1 2" key="1">
    <citation type="journal article" date="2011" name="Stand. Genomic Sci.">
        <title>Complete genome sequence of Marivirga tractuosa type strain (H-43).</title>
        <authorList>
            <person name="Pagani I."/>
            <person name="Chertkov O."/>
            <person name="Lapidus A."/>
            <person name="Lucas S."/>
            <person name="Del Rio T.G."/>
            <person name="Tice H."/>
            <person name="Copeland A."/>
            <person name="Cheng J.F."/>
            <person name="Nolan M."/>
            <person name="Saunders E."/>
            <person name="Pitluck S."/>
            <person name="Held B."/>
            <person name="Goodwin L."/>
            <person name="Liolios K."/>
            <person name="Ovchinikova G."/>
            <person name="Ivanova N."/>
            <person name="Mavromatis K."/>
            <person name="Pati A."/>
            <person name="Chen A."/>
            <person name="Palaniappan K."/>
            <person name="Land M."/>
            <person name="Hauser L."/>
            <person name="Jeffries C.D."/>
            <person name="Detter J.C."/>
            <person name="Han C."/>
            <person name="Tapia R."/>
            <person name="Ngatchou-Djao O.D."/>
            <person name="Rohde M."/>
            <person name="Goker M."/>
            <person name="Spring S."/>
            <person name="Sikorski J."/>
            <person name="Woyke T."/>
            <person name="Bristow J."/>
            <person name="Eisen J.A."/>
            <person name="Markowitz V."/>
            <person name="Hugenholtz P."/>
            <person name="Klenk H.P."/>
            <person name="Kyrpides N.C."/>
        </authorList>
    </citation>
    <scope>NUCLEOTIDE SEQUENCE [LARGE SCALE GENOMIC DNA]</scope>
    <source>
        <strain evidence="2">ATCC 23168 / DSM 4126 / NBRC 15989 / NCIMB 1408 / VKM B-1430 / H-43</strain>
    </source>
</reference>
<protein>
    <recommendedName>
        <fullName evidence="3">Lipoprotein</fullName>
    </recommendedName>
</protein>
<dbReference type="AlphaFoldDB" id="E4TRL7"/>
<gene>
    <name evidence="1" type="ordered locus">Ftrac_1750</name>
</gene>
<evidence type="ECO:0000313" key="2">
    <source>
        <dbReference type="Proteomes" id="UP000008720"/>
    </source>
</evidence>
<dbReference type="OrthoDB" id="630434at2"/>
<dbReference type="HOGENOM" id="CLU_1218583_0_0_10"/>
<dbReference type="RefSeq" id="WP_013453885.1">
    <property type="nucleotide sequence ID" value="NC_014759.1"/>
</dbReference>
<sequence>MKNILFLTSLLIFFTSCGNEPEDVKPIVNNYYAVALDTLQSYDDYILGDFGEEFLVTTDVSGKSNSANTNGQNVDSTYIDMQIGYKSTQTNNDINIFVTFGTLESNDKLTATFPRYSNFSDFIDFFDRSEFVYSQAVQPASNLHNVKIGYYLTDQATNEAKLGYSSFSFDQQITAEDFDFSIDSIRVIERPLQQVAVYYSFKCLALNSNQDELKIKNGKGKSTFVFF</sequence>
<name>E4TRL7_MARTH</name>
<evidence type="ECO:0008006" key="3">
    <source>
        <dbReference type="Google" id="ProtNLM"/>
    </source>
</evidence>
<dbReference type="Proteomes" id="UP000008720">
    <property type="component" value="Chromosome"/>
</dbReference>
<organism evidence="1 2">
    <name type="scientific">Marivirga tractuosa (strain ATCC 23168 / DSM 4126 / NBRC 15989 / NCIMB 1408 / VKM B-1430 / H-43)</name>
    <name type="common">Microscilla tractuosa</name>
    <name type="synonym">Flexibacter tractuosus</name>
    <dbReference type="NCBI Taxonomy" id="643867"/>
    <lineage>
        <taxon>Bacteria</taxon>
        <taxon>Pseudomonadati</taxon>
        <taxon>Bacteroidota</taxon>
        <taxon>Cytophagia</taxon>
        <taxon>Cytophagales</taxon>
        <taxon>Marivirgaceae</taxon>
        <taxon>Marivirga</taxon>
    </lineage>
</organism>
<dbReference type="PROSITE" id="PS51257">
    <property type="entry name" value="PROKAR_LIPOPROTEIN"/>
    <property type="match status" value="1"/>
</dbReference>
<dbReference type="KEGG" id="mtt:Ftrac_1750"/>
<accession>E4TRL7</accession>
<proteinExistence type="predicted"/>
<evidence type="ECO:0000313" key="1">
    <source>
        <dbReference type="EMBL" id="ADR21738.1"/>
    </source>
</evidence>